<dbReference type="EMBL" id="OX291498">
    <property type="protein sequence ID" value="CAI2022600.1"/>
    <property type="molecule type" value="Genomic_DNA"/>
</dbReference>
<keyword evidence="4" id="KW-0963">Cytoplasm</keyword>
<keyword evidence="8" id="KW-0539">Nucleus</keyword>
<organism evidence="10 11">
    <name type="scientific">Saccharomyces eubayanus</name>
    <name type="common">Yeast</name>
    <dbReference type="NCBI Taxonomy" id="1080349"/>
    <lineage>
        <taxon>Eukaryota</taxon>
        <taxon>Fungi</taxon>
        <taxon>Dikarya</taxon>
        <taxon>Ascomycota</taxon>
        <taxon>Saccharomycotina</taxon>
        <taxon>Saccharomycetes</taxon>
        <taxon>Saccharomycetales</taxon>
        <taxon>Saccharomycetaceae</taxon>
        <taxon>Saccharomyces</taxon>
    </lineage>
</organism>
<keyword evidence="11" id="KW-1185">Reference proteome</keyword>
<proteinExistence type="inferred from homology"/>
<protein>
    <submittedName>
        <fullName evidence="10">Uncharacterized protein</fullName>
    </submittedName>
</protein>
<feature type="compositionally biased region" description="Low complexity" evidence="9">
    <location>
        <begin position="108"/>
        <end position="120"/>
    </location>
</feature>
<evidence type="ECO:0000256" key="2">
    <source>
        <dbReference type="ARBA" id="ARBA00004496"/>
    </source>
</evidence>
<evidence type="ECO:0000256" key="7">
    <source>
        <dbReference type="ARBA" id="ARBA00023163"/>
    </source>
</evidence>
<sequence length="315" mass="34452">MSLRTPKRSRSNEEDEEQDKDLNTQQLQQRPGPTLMTTPVRLKNGFGTPSPPSPSSTTATTNSSRRRPSPPTLQGIFMSPINKRRVGAAAHGRVLGHDNAEHETGSDNININNNNNNNNNNEHESESENESESEHDARPGTSLLLPTTPKSRRSEVFLSPSPRLSSPPTAAARRPAGERPIREISHTLRTRLNYALVKLQNGWEDKTLPELETQLAPAVQTSPRRYQNRFPDSADAGTSAHTAFLQALGGHPPREEATAVETLMLLSSPTKKQQHRPVAAMGAATETETEAEAETGTPADETEPESDTEVEVETV</sequence>
<dbReference type="InterPro" id="IPR013734">
    <property type="entry name" value="TF_Nrm1/Whi5"/>
</dbReference>
<feature type="compositionally biased region" description="Basic and acidic residues" evidence="9">
    <location>
        <begin position="95"/>
        <end position="105"/>
    </location>
</feature>
<evidence type="ECO:0000256" key="4">
    <source>
        <dbReference type="ARBA" id="ARBA00022490"/>
    </source>
</evidence>
<keyword evidence="7" id="KW-0804">Transcription</keyword>
<evidence type="ECO:0000256" key="9">
    <source>
        <dbReference type="SAM" id="MobiDB-lite"/>
    </source>
</evidence>
<feature type="region of interest" description="Disordered" evidence="9">
    <location>
        <begin position="1"/>
        <end position="176"/>
    </location>
</feature>
<evidence type="ECO:0000313" key="10">
    <source>
        <dbReference type="EMBL" id="CAI2022600.1"/>
    </source>
</evidence>
<evidence type="ECO:0000256" key="8">
    <source>
        <dbReference type="ARBA" id="ARBA00023242"/>
    </source>
</evidence>
<keyword evidence="6" id="KW-0805">Transcription regulation</keyword>
<evidence type="ECO:0000256" key="1">
    <source>
        <dbReference type="ARBA" id="ARBA00004123"/>
    </source>
</evidence>
<dbReference type="PANTHER" id="PTHR28246">
    <property type="entry name" value="G1-SPECIFIC TRANSCRIPTIONAL REPRESSOR WHI5-RELATED"/>
    <property type="match status" value="1"/>
</dbReference>
<dbReference type="Pfam" id="PF08528">
    <property type="entry name" value="Whi5"/>
    <property type="match status" value="1"/>
</dbReference>
<dbReference type="Proteomes" id="UP001152964">
    <property type="component" value="Chromosome 8"/>
</dbReference>
<evidence type="ECO:0000256" key="5">
    <source>
        <dbReference type="ARBA" id="ARBA00022491"/>
    </source>
</evidence>
<gene>
    <name evidence="10" type="primary">U6500H01340</name>
    <name evidence="10" type="ORF">SEUBUCD650_0H01340</name>
</gene>
<evidence type="ECO:0000313" key="11">
    <source>
        <dbReference type="Proteomes" id="UP001152964"/>
    </source>
</evidence>
<dbReference type="PANTHER" id="PTHR28246:SF1">
    <property type="entry name" value="G1-SPECIFIC TRANSCRIPTIONAL REPRESSOR WHI5-RELATED"/>
    <property type="match status" value="1"/>
</dbReference>
<feature type="compositionally biased region" description="Basic and acidic residues" evidence="9">
    <location>
        <begin position="121"/>
        <end position="138"/>
    </location>
</feature>
<comment type="similarity">
    <text evidence="3">Belongs to the WHI5/NRM1 family.</text>
</comment>
<feature type="compositionally biased region" description="Polar residues" evidence="9">
    <location>
        <begin position="23"/>
        <end position="37"/>
    </location>
</feature>
<feature type="compositionally biased region" description="Low complexity" evidence="9">
    <location>
        <begin position="159"/>
        <end position="174"/>
    </location>
</feature>
<accession>A0ABN8VWA5</accession>
<evidence type="ECO:0000256" key="6">
    <source>
        <dbReference type="ARBA" id="ARBA00023015"/>
    </source>
</evidence>
<comment type="subcellular location">
    <subcellularLocation>
        <location evidence="2">Cytoplasm</location>
    </subcellularLocation>
    <subcellularLocation>
        <location evidence="1">Nucleus</location>
    </subcellularLocation>
</comment>
<name>A0ABN8VWA5_SACEU</name>
<keyword evidence="5" id="KW-0678">Repressor</keyword>
<reference evidence="10" key="1">
    <citation type="submission" date="2022-08" db="EMBL/GenBank/DDBJ databases">
        <authorList>
            <person name="Byrne P K."/>
        </authorList>
    </citation>
    <scope>NUCLEOTIDE SEQUENCE</scope>
    <source>
        <strain evidence="10">UCD650</strain>
    </source>
</reference>
<feature type="region of interest" description="Disordered" evidence="9">
    <location>
        <begin position="266"/>
        <end position="315"/>
    </location>
</feature>
<evidence type="ECO:0000256" key="3">
    <source>
        <dbReference type="ARBA" id="ARBA00006922"/>
    </source>
</evidence>
<feature type="compositionally biased region" description="Acidic residues" evidence="9">
    <location>
        <begin position="300"/>
        <end position="315"/>
    </location>
</feature>
<dbReference type="InterPro" id="IPR039198">
    <property type="entry name" value="Srl3/Whi5"/>
</dbReference>